<dbReference type="InterPro" id="IPR005537">
    <property type="entry name" value="RAMP_III_fam"/>
</dbReference>
<dbReference type="RefSeq" id="WP_154519037.1">
    <property type="nucleotide sequence ID" value="NZ_VUMT01000008.1"/>
</dbReference>
<dbReference type="GO" id="GO:0051607">
    <property type="term" value="P:defense response to virus"/>
    <property type="evidence" value="ECO:0007669"/>
    <property type="project" value="UniProtKB-KW"/>
</dbReference>
<dbReference type="AlphaFoldDB" id="A0A6L5XYD5"/>
<dbReference type="InterPro" id="IPR052216">
    <property type="entry name" value="CRISPR_Csm3_endoribonuclease"/>
</dbReference>
<accession>A0A6L5XYD5</accession>
<evidence type="ECO:0000259" key="2">
    <source>
        <dbReference type="Pfam" id="PF03787"/>
    </source>
</evidence>
<keyword evidence="4" id="KW-1185">Reference proteome</keyword>
<comment type="caution">
    <text evidence="3">The sequence shown here is derived from an EMBL/GenBank/DDBJ whole genome shotgun (WGS) entry which is preliminary data.</text>
</comment>
<protein>
    <recommendedName>
        <fullName evidence="2">CRISPR type III-associated protein domain-containing protein</fullName>
    </recommendedName>
</protein>
<dbReference type="Pfam" id="PF03787">
    <property type="entry name" value="RAMPs"/>
    <property type="match status" value="2"/>
</dbReference>
<feature type="domain" description="CRISPR type III-associated protein" evidence="2">
    <location>
        <begin position="26"/>
        <end position="221"/>
    </location>
</feature>
<feature type="domain" description="CRISPR type III-associated protein" evidence="2">
    <location>
        <begin position="328"/>
        <end position="475"/>
    </location>
</feature>
<evidence type="ECO:0000313" key="4">
    <source>
        <dbReference type="Proteomes" id="UP000482209"/>
    </source>
</evidence>
<dbReference type="Proteomes" id="UP000482209">
    <property type="component" value="Unassembled WGS sequence"/>
</dbReference>
<dbReference type="EMBL" id="VUMT01000008">
    <property type="protein sequence ID" value="MSS63639.1"/>
    <property type="molecule type" value="Genomic_DNA"/>
</dbReference>
<organism evidence="3 4">
    <name type="scientific">Velocimicrobium porci</name>
    <dbReference type="NCBI Taxonomy" id="2606634"/>
    <lineage>
        <taxon>Bacteria</taxon>
        <taxon>Bacillati</taxon>
        <taxon>Bacillota</taxon>
        <taxon>Clostridia</taxon>
        <taxon>Lachnospirales</taxon>
        <taxon>Lachnospiraceae</taxon>
        <taxon>Velocimicrobium</taxon>
    </lineage>
</organism>
<dbReference type="CDD" id="cd09726">
    <property type="entry name" value="RAMP_I_III"/>
    <property type="match status" value="1"/>
</dbReference>
<reference evidence="3 4" key="1">
    <citation type="submission" date="2019-08" db="EMBL/GenBank/DDBJ databases">
        <title>In-depth cultivation of the pig gut microbiome towards novel bacterial diversity and tailored functional studies.</title>
        <authorList>
            <person name="Wylensek D."/>
            <person name="Hitch T.C.A."/>
            <person name="Clavel T."/>
        </authorList>
    </citation>
    <scope>NUCLEOTIDE SEQUENCE [LARGE SCALE GENOMIC DNA]</scope>
    <source>
        <strain evidence="3 4">WCA-693-APC-MOT-I</strain>
    </source>
</reference>
<dbReference type="PANTHER" id="PTHR35579:SF6">
    <property type="entry name" value="DUF324 DOMAIN-CONTAINING PROTEIN"/>
    <property type="match status" value="1"/>
</dbReference>
<gene>
    <name evidence="3" type="ORF">FYJ58_07080</name>
</gene>
<sequence length="515" mass="58499">MKQKNRRKKNSGNRICGRFYIIIKGKLESPVLIGSGEDENSDYDVILDSEGNPFFPGSSVAGAMRSYLKKVIEVKRKSEKDSQEKIEFTKDALEDLFGVEQDDNSFLYPAEKERQSRLYVYDAKLEDAQIIKRDGICLNEYKTTQDMGKFDLQAVSAGASFILRFEVIQRQDNLQCDDYELETALEAAQKKDLKILELAIQGIMSGELRLGGKSHRGFGKLTIEEMNLFPFNMMKQREARDWLSWDWEEAYESIAHTKNGSTEKGEKCKRVRPIDLESDCSEENQTEHKFVIPLEIEQTLLVRQYEDLEFGEKMNLNCRQLQMDMDKKKYAVIPGSTWAGAVRSKIASLVLQVSEIGNWESVQSYLDIFFGTWKQDNPLNQSKLVFEESIVDGGKPLSITRNAVDRFTGGTVLGALFTEEIWVGGQVNLTVRWSKNVSEENTNIICGLLYIVAKELQNGFLSVGGETSVGRGTFRSAGEIKFDGALFTNEKLEKGLQFYTKKALNWCKGQEEEDA</sequence>
<evidence type="ECO:0000256" key="1">
    <source>
        <dbReference type="ARBA" id="ARBA00023118"/>
    </source>
</evidence>
<proteinExistence type="predicted"/>
<evidence type="ECO:0000313" key="3">
    <source>
        <dbReference type="EMBL" id="MSS63639.1"/>
    </source>
</evidence>
<name>A0A6L5XYD5_9FIRM</name>
<keyword evidence="1" id="KW-0051">Antiviral defense</keyword>
<dbReference type="PANTHER" id="PTHR35579">
    <property type="entry name" value="CRISPR SYSTEM CMS ENDORIBONUCLEASE CSM3"/>
    <property type="match status" value="1"/>
</dbReference>